<dbReference type="HOGENOM" id="CLU_879939_0_0_1"/>
<reference evidence="2 3" key="1">
    <citation type="journal article" date="2012" name="PLoS Pathog.">
        <title>Diverse lifestyles and strategies of plant pathogenesis encoded in the genomes of eighteen Dothideomycetes fungi.</title>
        <authorList>
            <person name="Ohm R.A."/>
            <person name="Feau N."/>
            <person name="Henrissat B."/>
            <person name="Schoch C.L."/>
            <person name="Horwitz B.A."/>
            <person name="Barry K.W."/>
            <person name="Condon B.J."/>
            <person name="Copeland A.C."/>
            <person name="Dhillon B."/>
            <person name="Glaser F."/>
            <person name="Hesse C.N."/>
            <person name="Kosti I."/>
            <person name="LaButti K."/>
            <person name="Lindquist E.A."/>
            <person name="Lucas S."/>
            <person name="Salamov A.A."/>
            <person name="Bradshaw R.E."/>
            <person name="Ciuffetti L."/>
            <person name="Hamelin R.C."/>
            <person name="Kema G.H.J."/>
            <person name="Lawrence C."/>
            <person name="Scott J.A."/>
            <person name="Spatafora J.W."/>
            <person name="Turgeon B.G."/>
            <person name="de Wit P.J.G.M."/>
            <person name="Zhong S."/>
            <person name="Goodwin S.B."/>
            <person name="Grigoriev I.V."/>
        </authorList>
    </citation>
    <scope>NUCLEOTIDE SEQUENCE [LARGE SCALE GENOMIC DNA]</scope>
    <source>
        <strain evidence="2 3">UAMH 10762</strain>
    </source>
</reference>
<feature type="region of interest" description="Disordered" evidence="1">
    <location>
        <begin position="76"/>
        <end position="163"/>
    </location>
</feature>
<dbReference type="AlphaFoldDB" id="M2LP35"/>
<feature type="compositionally biased region" description="Basic and acidic residues" evidence="1">
    <location>
        <begin position="125"/>
        <end position="139"/>
    </location>
</feature>
<gene>
    <name evidence="2" type="ORF">BAUCODRAFT_23977</name>
</gene>
<feature type="region of interest" description="Disordered" evidence="1">
    <location>
        <begin position="210"/>
        <end position="316"/>
    </location>
</feature>
<dbReference type="Proteomes" id="UP000011761">
    <property type="component" value="Unassembled WGS sequence"/>
</dbReference>
<evidence type="ECO:0000313" key="3">
    <source>
        <dbReference type="Proteomes" id="UP000011761"/>
    </source>
</evidence>
<evidence type="ECO:0000256" key="1">
    <source>
        <dbReference type="SAM" id="MobiDB-lite"/>
    </source>
</evidence>
<feature type="compositionally biased region" description="Polar residues" evidence="1">
    <location>
        <begin position="213"/>
        <end position="224"/>
    </location>
</feature>
<evidence type="ECO:0000313" key="2">
    <source>
        <dbReference type="EMBL" id="EMC96137.1"/>
    </source>
</evidence>
<organism evidence="2 3">
    <name type="scientific">Baudoinia panamericana (strain UAMH 10762)</name>
    <name type="common">Angels' share fungus</name>
    <name type="synonym">Baudoinia compniacensis (strain UAMH 10762)</name>
    <dbReference type="NCBI Taxonomy" id="717646"/>
    <lineage>
        <taxon>Eukaryota</taxon>
        <taxon>Fungi</taxon>
        <taxon>Dikarya</taxon>
        <taxon>Ascomycota</taxon>
        <taxon>Pezizomycotina</taxon>
        <taxon>Dothideomycetes</taxon>
        <taxon>Dothideomycetidae</taxon>
        <taxon>Mycosphaerellales</taxon>
        <taxon>Teratosphaeriaceae</taxon>
        <taxon>Baudoinia</taxon>
    </lineage>
</organism>
<name>M2LP35_BAUPA</name>
<dbReference type="RefSeq" id="XP_007675975.1">
    <property type="nucleotide sequence ID" value="XM_007677785.1"/>
</dbReference>
<accession>M2LP35</accession>
<sequence length="316" mass="34894">MDARYKTDSFLLELISRLDEFPDSARDVLIQLPRFIREERELGSEVMKSLAAQQLELKAGQEDLVASRQTLATDRQAIDDDKQHLEAESARQQAERQRLHADREQCEAEKKATETEALQLGADQRSLRSDRREVEREKQAIATERQQAKTDKESLEGQVQDQKAELQRLRSEISTLHAQAVCTNGQTDYFKADRTMSSFQGSIPSAWPVAQHAMTSSTPQSGPATKSAPRERGGGGVVRAPQGHTESIRGIPHSGRGVFSGAQCSTPPARGHGPSMRGPRSRPGGNLFTNTLALKRSSSETAGFASPEPEQKRPRV</sequence>
<dbReference type="EMBL" id="KB445555">
    <property type="protein sequence ID" value="EMC96137.1"/>
    <property type="molecule type" value="Genomic_DNA"/>
</dbReference>
<dbReference type="GeneID" id="19110109"/>
<dbReference type="KEGG" id="bcom:BAUCODRAFT_23977"/>
<feature type="compositionally biased region" description="Basic and acidic residues" evidence="1">
    <location>
        <begin position="146"/>
        <end position="155"/>
    </location>
</feature>
<proteinExistence type="predicted"/>
<feature type="compositionally biased region" description="Basic and acidic residues" evidence="1">
    <location>
        <begin position="76"/>
        <end position="114"/>
    </location>
</feature>
<protein>
    <submittedName>
        <fullName evidence="2">Uncharacterized protein</fullName>
    </submittedName>
</protein>
<keyword evidence="3" id="KW-1185">Reference proteome</keyword>